<reference evidence="13" key="1">
    <citation type="journal article" name="DNA Res.">
        <title>The physiological potential of anammox bacteria as revealed by their core genome structure.</title>
        <authorList>
            <person name="Okubo T."/>
            <person name="Toyoda A."/>
            <person name="Fukuhara K."/>
            <person name="Uchiyama I."/>
            <person name="Harigaya Y."/>
            <person name="Kuroiwa M."/>
            <person name="Suzuki T."/>
            <person name="Murakami Y."/>
            <person name="Suwa Y."/>
            <person name="Takami H."/>
        </authorList>
    </citation>
    <scope>NUCLEOTIDE SEQUENCE</scope>
    <source>
        <strain evidence="13">317325-3</strain>
    </source>
</reference>
<evidence type="ECO:0000256" key="4">
    <source>
        <dbReference type="ARBA" id="ARBA00022723"/>
    </source>
</evidence>
<evidence type="ECO:0000259" key="12">
    <source>
        <dbReference type="PROSITE" id="PS50146"/>
    </source>
</evidence>
<dbReference type="GO" id="GO:0008654">
    <property type="term" value="P:phospholipid biosynthetic process"/>
    <property type="evidence" value="ECO:0007669"/>
    <property type="project" value="UniProtKB-KW"/>
</dbReference>
<dbReference type="InterPro" id="IPR050187">
    <property type="entry name" value="Lipid_Phosphate_FormReg"/>
</dbReference>
<dbReference type="InterPro" id="IPR001206">
    <property type="entry name" value="Diacylglycerol_kinase_cat_dom"/>
</dbReference>
<sequence length="301" mass="32445">MDNRWLVVANPISGQGRAMHHRHEIEAVLRRHGIDYDFTVSERPGHAVELVARAVERGCRRVLAIGGDGTVNECANGIFRQPAAPTDEVLLGVMPIGTGNDWARGLRLPKDYAGVAALMASGTHRLHDAGVATFDHGATRHFVNVAGLGFDAHVVASLPDRTLGPLAYLVGLAKGLLSYDAVPLGLTFAERKIDTRAFVLFFAIGRYCGNGMNVAPRAEADDGLFDITLVQALSRWEVLMSLRKLFDGTLLEHPKVIALREAAARVDAGPLPVEADGELIGHAPVRFSILPRALRVLAPPK</sequence>
<protein>
    <submittedName>
        <fullName evidence="13">Diacylglycerol kinase family enzyme</fullName>
    </submittedName>
</protein>
<keyword evidence="5" id="KW-0547">Nucleotide-binding</keyword>
<keyword evidence="6 13" id="KW-0418">Kinase</keyword>
<evidence type="ECO:0000256" key="5">
    <source>
        <dbReference type="ARBA" id="ARBA00022741"/>
    </source>
</evidence>
<gene>
    <name evidence="13" type="ORF">DSYM_25530</name>
</gene>
<dbReference type="EMBL" id="AP021857">
    <property type="protein sequence ID" value="BBO21854.1"/>
    <property type="molecule type" value="Genomic_DNA"/>
</dbReference>
<dbReference type="GO" id="GO:0046872">
    <property type="term" value="F:metal ion binding"/>
    <property type="evidence" value="ECO:0007669"/>
    <property type="project" value="UniProtKB-KW"/>
</dbReference>
<evidence type="ECO:0000256" key="11">
    <source>
        <dbReference type="ARBA" id="ARBA00023264"/>
    </source>
</evidence>
<keyword evidence="8" id="KW-0460">Magnesium</keyword>
<keyword evidence="2" id="KW-0444">Lipid biosynthesis</keyword>
<dbReference type="NCBIfam" id="TIGR00147">
    <property type="entry name" value="YegS/Rv2252/BmrU family lipid kinase"/>
    <property type="match status" value="1"/>
</dbReference>
<dbReference type="InterPro" id="IPR017438">
    <property type="entry name" value="ATP-NAD_kinase_N"/>
</dbReference>
<dbReference type="PROSITE" id="PS50146">
    <property type="entry name" value="DAGK"/>
    <property type="match status" value="1"/>
</dbReference>
<dbReference type="SMART" id="SM00046">
    <property type="entry name" value="DAGKc"/>
    <property type="match status" value="1"/>
</dbReference>
<dbReference type="GO" id="GO:0016301">
    <property type="term" value="F:kinase activity"/>
    <property type="evidence" value="ECO:0007669"/>
    <property type="project" value="UniProtKB-KW"/>
</dbReference>
<dbReference type="SUPFAM" id="SSF111331">
    <property type="entry name" value="NAD kinase/diacylglycerol kinase-like"/>
    <property type="match status" value="1"/>
</dbReference>
<dbReference type="PANTHER" id="PTHR12358:SF106">
    <property type="entry name" value="LIPID KINASE YEGS"/>
    <property type="match status" value="1"/>
</dbReference>
<dbReference type="Proteomes" id="UP000662914">
    <property type="component" value="Chromosome"/>
</dbReference>
<keyword evidence="11" id="KW-1208">Phospholipid metabolism</keyword>
<dbReference type="KEGG" id="ddz:DSYM_25530"/>
<feature type="domain" description="DAGKc" evidence="12">
    <location>
        <begin position="1"/>
        <end position="136"/>
    </location>
</feature>
<dbReference type="AlphaFoldDB" id="A0A809SBY0"/>
<organism evidence="13 14">
    <name type="scientific">Candidatus Desulfobacillus denitrificans</name>
    <dbReference type="NCBI Taxonomy" id="2608985"/>
    <lineage>
        <taxon>Bacteria</taxon>
        <taxon>Pseudomonadati</taxon>
        <taxon>Pseudomonadota</taxon>
        <taxon>Betaproteobacteria</taxon>
        <taxon>Candidatus Desulfobacillus</taxon>
    </lineage>
</organism>
<comment type="cofactor">
    <cofactor evidence="1">
        <name>Mg(2+)</name>
        <dbReference type="ChEBI" id="CHEBI:18420"/>
    </cofactor>
</comment>
<dbReference type="Pfam" id="PF00781">
    <property type="entry name" value="DAGK_cat"/>
    <property type="match status" value="1"/>
</dbReference>
<dbReference type="InterPro" id="IPR005218">
    <property type="entry name" value="Diacylglycerol/lipid_kinase"/>
</dbReference>
<evidence type="ECO:0000313" key="13">
    <source>
        <dbReference type="EMBL" id="BBO21854.1"/>
    </source>
</evidence>
<keyword evidence="4" id="KW-0479">Metal-binding</keyword>
<evidence type="ECO:0000256" key="6">
    <source>
        <dbReference type="ARBA" id="ARBA00022777"/>
    </source>
</evidence>
<evidence type="ECO:0000256" key="8">
    <source>
        <dbReference type="ARBA" id="ARBA00022842"/>
    </source>
</evidence>
<keyword evidence="10" id="KW-0594">Phospholipid biosynthesis</keyword>
<keyword evidence="3" id="KW-0808">Transferase</keyword>
<dbReference type="GO" id="GO:0005524">
    <property type="term" value="F:ATP binding"/>
    <property type="evidence" value="ECO:0007669"/>
    <property type="project" value="UniProtKB-KW"/>
</dbReference>
<dbReference type="InterPro" id="IPR045540">
    <property type="entry name" value="YegS/DAGK_C"/>
</dbReference>
<evidence type="ECO:0000256" key="9">
    <source>
        <dbReference type="ARBA" id="ARBA00023098"/>
    </source>
</evidence>
<dbReference type="Gene3D" id="3.40.50.10330">
    <property type="entry name" value="Probable inorganic polyphosphate/atp-NAD kinase, domain 1"/>
    <property type="match status" value="1"/>
</dbReference>
<name>A0A809SBY0_9PROT</name>
<evidence type="ECO:0000256" key="3">
    <source>
        <dbReference type="ARBA" id="ARBA00022679"/>
    </source>
</evidence>
<proteinExistence type="predicted"/>
<keyword evidence="7" id="KW-0067">ATP-binding</keyword>
<evidence type="ECO:0000256" key="2">
    <source>
        <dbReference type="ARBA" id="ARBA00022516"/>
    </source>
</evidence>
<dbReference type="GO" id="GO:0005886">
    <property type="term" value="C:plasma membrane"/>
    <property type="evidence" value="ECO:0007669"/>
    <property type="project" value="TreeGrafter"/>
</dbReference>
<dbReference type="PANTHER" id="PTHR12358">
    <property type="entry name" value="SPHINGOSINE KINASE"/>
    <property type="match status" value="1"/>
</dbReference>
<dbReference type="InterPro" id="IPR016064">
    <property type="entry name" value="NAD/diacylglycerol_kinase_sf"/>
</dbReference>
<evidence type="ECO:0000256" key="10">
    <source>
        <dbReference type="ARBA" id="ARBA00023209"/>
    </source>
</evidence>
<evidence type="ECO:0000256" key="1">
    <source>
        <dbReference type="ARBA" id="ARBA00001946"/>
    </source>
</evidence>
<keyword evidence="9" id="KW-0443">Lipid metabolism</keyword>
<dbReference type="Pfam" id="PF19279">
    <property type="entry name" value="YegS_C"/>
    <property type="match status" value="1"/>
</dbReference>
<evidence type="ECO:0000313" key="14">
    <source>
        <dbReference type="Proteomes" id="UP000662914"/>
    </source>
</evidence>
<evidence type="ECO:0000256" key="7">
    <source>
        <dbReference type="ARBA" id="ARBA00022840"/>
    </source>
</evidence>
<dbReference type="Gene3D" id="2.60.200.40">
    <property type="match status" value="1"/>
</dbReference>
<accession>A0A809SBY0</accession>